<keyword evidence="7" id="KW-0539">Nucleus</keyword>
<evidence type="ECO:0000256" key="5">
    <source>
        <dbReference type="ARBA" id="ARBA00022737"/>
    </source>
</evidence>
<evidence type="ECO:0000256" key="7">
    <source>
        <dbReference type="ARBA" id="ARBA00023242"/>
    </source>
</evidence>
<dbReference type="Gene3D" id="2.130.10.10">
    <property type="entry name" value="YVTN repeat-like/Quinoprotein amine dehydrogenase"/>
    <property type="match status" value="1"/>
</dbReference>
<evidence type="ECO:0000313" key="10">
    <source>
        <dbReference type="Proteomes" id="UP000828390"/>
    </source>
</evidence>
<sequence length="498" mass="55643">MDSGYKDFLPRLGSPINHVTCSHDNQLYATCHTENVIQVISSTFTIKQVYQGLTRTHNLHGPHHPCPTGLLCDPRSGALVLNGKHGHLQFYSVHADRQMYNLDIVCQNFISAENLDRPLVVTDVTCAAFDDTGTWLATVEYWNDDIITPEITLKFWFFDEEKQSYVLNTTVEAPHVEAVHTLKMRPGSGVKGSQAMAVTASNDGKFKLWRVTDDTDIYRSNTKWTCESVGFYRDLAAGSVEFSDDGSLLAVVFGPCITLWEPDNNLLRHTLVSNTSSHCVKHVMFGRHGCSQYLLSTTQNTLTVWSLITCGILWTVDISVQCVAQDPLSDVVALFTANKDLFVFRPSDPTPLFSHVAVSKSAVASAAFIPHTKKSHYRGTTLSWQAQSELYFMNNDQELITVALNDTTKTARNKQDVVQFESNLPRSALSLLMSHHRNKSGSKVNTEKVTRQPTGKFLRELFSSACHVQPSVKSLCRPFIQSLLIPSTQFRSVDNYVA</sequence>
<dbReference type="EMBL" id="JAIWYP010000013">
    <property type="protein sequence ID" value="KAH3715123.1"/>
    <property type="molecule type" value="Genomic_DNA"/>
</dbReference>
<evidence type="ECO:0000313" key="9">
    <source>
        <dbReference type="EMBL" id="KAH3715123.1"/>
    </source>
</evidence>
<evidence type="ECO:0000256" key="2">
    <source>
        <dbReference type="ARBA" id="ARBA00022517"/>
    </source>
</evidence>
<keyword evidence="3" id="KW-0698">rRNA processing</keyword>
<dbReference type="GO" id="GO:0045943">
    <property type="term" value="P:positive regulation of transcription by RNA polymerase I"/>
    <property type="evidence" value="ECO:0007669"/>
    <property type="project" value="InterPro"/>
</dbReference>
<keyword evidence="5" id="KW-0677">Repeat</keyword>
<evidence type="ECO:0000259" key="8">
    <source>
        <dbReference type="Pfam" id="PF23769"/>
    </source>
</evidence>
<reference evidence="9" key="2">
    <citation type="submission" date="2020-11" db="EMBL/GenBank/DDBJ databases">
        <authorList>
            <person name="McCartney M.A."/>
            <person name="Auch B."/>
            <person name="Kono T."/>
            <person name="Mallez S."/>
            <person name="Becker A."/>
            <person name="Gohl D.M."/>
            <person name="Silverstein K.A.T."/>
            <person name="Koren S."/>
            <person name="Bechman K.B."/>
            <person name="Herman A."/>
            <person name="Abrahante J.E."/>
            <person name="Garbe J."/>
        </authorList>
    </citation>
    <scope>NUCLEOTIDE SEQUENCE</scope>
    <source>
        <strain evidence="9">Duluth1</strain>
        <tissue evidence="9">Whole animal</tissue>
    </source>
</reference>
<comment type="caution">
    <text evidence="9">The sequence shown here is derived from an EMBL/GenBank/DDBJ whole genome shotgun (WGS) entry which is preliminary data.</text>
</comment>
<dbReference type="InterPro" id="IPR015943">
    <property type="entry name" value="WD40/YVTN_repeat-like_dom_sf"/>
</dbReference>
<dbReference type="Pfam" id="PF23769">
    <property type="entry name" value="Beta-prop_WDR75_2nd"/>
    <property type="match status" value="1"/>
</dbReference>
<dbReference type="InterPro" id="IPR057644">
    <property type="entry name" value="Beta-prop_WDR75_2nd"/>
</dbReference>
<dbReference type="GO" id="GO:2000234">
    <property type="term" value="P:positive regulation of rRNA processing"/>
    <property type="evidence" value="ECO:0007669"/>
    <property type="project" value="TreeGrafter"/>
</dbReference>
<evidence type="ECO:0000256" key="1">
    <source>
        <dbReference type="ARBA" id="ARBA00004604"/>
    </source>
</evidence>
<feature type="domain" description="WD repeat-containing protein 75 second beta-propeller" evidence="8">
    <location>
        <begin position="70"/>
        <end position="396"/>
    </location>
</feature>
<dbReference type="PANTHER" id="PTHR44215">
    <property type="entry name" value="WD REPEAT-CONTAINING PROTEIN 75"/>
    <property type="match status" value="1"/>
</dbReference>
<dbReference type="SUPFAM" id="SSF50978">
    <property type="entry name" value="WD40 repeat-like"/>
    <property type="match status" value="1"/>
</dbReference>
<comment type="subcellular location">
    <subcellularLocation>
        <location evidence="1">Nucleus</location>
        <location evidence="1">Nucleolus</location>
    </subcellularLocation>
</comment>
<evidence type="ECO:0000256" key="4">
    <source>
        <dbReference type="ARBA" id="ARBA00022574"/>
    </source>
</evidence>
<keyword evidence="10" id="KW-1185">Reference proteome</keyword>
<dbReference type="PANTHER" id="PTHR44215:SF1">
    <property type="entry name" value="WD REPEAT-CONTAINING PROTEIN 75"/>
    <property type="match status" value="1"/>
</dbReference>
<keyword evidence="4" id="KW-0853">WD repeat</keyword>
<dbReference type="InterPro" id="IPR036322">
    <property type="entry name" value="WD40_repeat_dom_sf"/>
</dbReference>
<gene>
    <name evidence="9" type="ORF">DPMN_057829</name>
</gene>
<dbReference type="GO" id="GO:0003723">
    <property type="term" value="F:RNA binding"/>
    <property type="evidence" value="ECO:0007669"/>
    <property type="project" value="InterPro"/>
</dbReference>
<reference evidence="9" key="1">
    <citation type="journal article" date="2019" name="bioRxiv">
        <title>The Genome of the Zebra Mussel, Dreissena polymorpha: A Resource for Invasive Species Research.</title>
        <authorList>
            <person name="McCartney M.A."/>
            <person name="Auch B."/>
            <person name="Kono T."/>
            <person name="Mallez S."/>
            <person name="Zhang Y."/>
            <person name="Obille A."/>
            <person name="Becker A."/>
            <person name="Abrahante J.E."/>
            <person name="Garbe J."/>
            <person name="Badalamenti J.P."/>
            <person name="Herman A."/>
            <person name="Mangelson H."/>
            <person name="Liachko I."/>
            <person name="Sullivan S."/>
            <person name="Sone E.D."/>
            <person name="Koren S."/>
            <person name="Silverstein K.A.T."/>
            <person name="Beckman K.B."/>
            <person name="Gohl D.M."/>
        </authorList>
    </citation>
    <scope>NUCLEOTIDE SEQUENCE</scope>
    <source>
        <strain evidence="9">Duluth1</strain>
        <tissue evidence="9">Whole animal</tissue>
    </source>
</reference>
<dbReference type="GO" id="GO:0032040">
    <property type="term" value="C:small-subunit processome"/>
    <property type="evidence" value="ECO:0007669"/>
    <property type="project" value="InterPro"/>
</dbReference>
<dbReference type="SUPFAM" id="SSF101898">
    <property type="entry name" value="NHL repeat"/>
    <property type="match status" value="1"/>
</dbReference>
<keyword evidence="2" id="KW-0690">Ribosome biogenesis</keyword>
<organism evidence="9 10">
    <name type="scientific">Dreissena polymorpha</name>
    <name type="common">Zebra mussel</name>
    <name type="synonym">Mytilus polymorpha</name>
    <dbReference type="NCBI Taxonomy" id="45954"/>
    <lineage>
        <taxon>Eukaryota</taxon>
        <taxon>Metazoa</taxon>
        <taxon>Spiralia</taxon>
        <taxon>Lophotrochozoa</taxon>
        <taxon>Mollusca</taxon>
        <taxon>Bivalvia</taxon>
        <taxon>Autobranchia</taxon>
        <taxon>Heteroconchia</taxon>
        <taxon>Euheterodonta</taxon>
        <taxon>Imparidentia</taxon>
        <taxon>Neoheterodontei</taxon>
        <taxon>Myida</taxon>
        <taxon>Dreissenoidea</taxon>
        <taxon>Dreissenidae</taxon>
        <taxon>Dreissena</taxon>
    </lineage>
</organism>
<dbReference type="AlphaFoldDB" id="A0A9D4C0Z9"/>
<dbReference type="InterPro" id="IPR053826">
    <property type="entry name" value="WDR75"/>
</dbReference>
<evidence type="ECO:0000256" key="6">
    <source>
        <dbReference type="ARBA" id="ARBA00023163"/>
    </source>
</evidence>
<dbReference type="GO" id="GO:0006364">
    <property type="term" value="P:rRNA processing"/>
    <property type="evidence" value="ECO:0007669"/>
    <property type="project" value="UniProtKB-KW"/>
</dbReference>
<dbReference type="Proteomes" id="UP000828390">
    <property type="component" value="Unassembled WGS sequence"/>
</dbReference>
<accession>A0A9D4C0Z9</accession>
<proteinExistence type="predicted"/>
<evidence type="ECO:0000256" key="3">
    <source>
        <dbReference type="ARBA" id="ARBA00022552"/>
    </source>
</evidence>
<name>A0A9D4C0Z9_DREPO</name>
<protein>
    <recommendedName>
        <fullName evidence="8">WD repeat-containing protein 75 second beta-propeller domain-containing protein</fullName>
    </recommendedName>
</protein>
<keyword evidence="6" id="KW-0804">Transcription</keyword>